<evidence type="ECO:0000256" key="3">
    <source>
        <dbReference type="ARBA" id="ARBA00022777"/>
    </source>
</evidence>
<dbReference type="SUPFAM" id="SSF55890">
    <property type="entry name" value="Sporulation response regulatory protein Spo0B"/>
    <property type="match status" value="1"/>
</dbReference>
<gene>
    <name evidence="5" type="ORF">WAX74_07170</name>
</gene>
<proteinExistence type="predicted"/>
<dbReference type="Proteomes" id="UP001364890">
    <property type="component" value="Unassembled WGS sequence"/>
</dbReference>
<comment type="caution">
    <text evidence="5">The sequence shown here is derived from an EMBL/GenBank/DDBJ whole genome shotgun (WGS) entry which is preliminary data.</text>
</comment>
<dbReference type="InterPro" id="IPR016120">
    <property type="entry name" value="Sig_transdc_His_kin_SpoOB"/>
</dbReference>
<evidence type="ECO:0000313" key="6">
    <source>
        <dbReference type="Proteomes" id="UP001364890"/>
    </source>
</evidence>
<dbReference type="Gene3D" id="1.10.287.130">
    <property type="match status" value="1"/>
</dbReference>
<dbReference type="EMBL" id="JBAWSY010000003">
    <property type="protein sequence ID" value="MEI4769425.1"/>
    <property type="molecule type" value="Genomic_DNA"/>
</dbReference>
<feature type="domain" description="SpoOB alpha-helical" evidence="4">
    <location>
        <begin position="4"/>
        <end position="50"/>
    </location>
</feature>
<evidence type="ECO:0000259" key="4">
    <source>
        <dbReference type="Pfam" id="PF14689"/>
    </source>
</evidence>
<keyword evidence="3" id="KW-0418">Kinase</keyword>
<keyword evidence="2" id="KW-0808">Transferase</keyword>
<evidence type="ECO:0000313" key="5">
    <source>
        <dbReference type="EMBL" id="MEI4769425.1"/>
    </source>
</evidence>
<protein>
    <submittedName>
        <fullName evidence="5">Spo0B domain-containing protein</fullName>
    </submittedName>
</protein>
<keyword evidence="6" id="KW-1185">Reference proteome</keyword>
<dbReference type="InterPro" id="IPR039506">
    <property type="entry name" value="SPOB_a"/>
</dbReference>
<sequence length="177" mass="21000">MESKQNTINEVLRQTMHDYLNNLHLIQMNLDMERYDEAKNLIRTYSLKCTQFFDVNNAGLLHTNEWLQTFSLAYNKITLEFETSIQQVGAEKYDEPVKDYLERFVQTIYPLLKGYQEQILKVCILTAEVLEVQVELKGEWSSYTWVDGMFNGLMEVEQEINTNSHIKYKLIARERLE</sequence>
<accession>A0ABU8F349</accession>
<organism evidence="5 6">
    <name type="scientific">Psychrobacillus mangrovi</name>
    <dbReference type="NCBI Taxonomy" id="3117745"/>
    <lineage>
        <taxon>Bacteria</taxon>
        <taxon>Bacillati</taxon>
        <taxon>Bacillota</taxon>
        <taxon>Bacilli</taxon>
        <taxon>Bacillales</taxon>
        <taxon>Bacillaceae</taxon>
        <taxon>Psychrobacillus</taxon>
    </lineage>
</organism>
<dbReference type="Gene3D" id="3.30.565.30">
    <property type="entry name" value="Sporulation initiation phosphotransferase B (SpoOB), C-terminal domain"/>
    <property type="match status" value="1"/>
</dbReference>
<dbReference type="RefSeq" id="WP_336496976.1">
    <property type="nucleotide sequence ID" value="NZ_JBAWSY010000003.1"/>
</dbReference>
<dbReference type="InterPro" id="IPR037100">
    <property type="entry name" value="Spo0B_C_sf"/>
</dbReference>
<keyword evidence="1" id="KW-0597">Phosphoprotein</keyword>
<evidence type="ECO:0000256" key="2">
    <source>
        <dbReference type="ARBA" id="ARBA00022679"/>
    </source>
</evidence>
<reference evidence="5 6" key="1">
    <citation type="submission" date="2024-01" db="EMBL/GenBank/DDBJ databases">
        <title>Seven novel Bacillus-like species.</title>
        <authorList>
            <person name="Liu G."/>
        </authorList>
    </citation>
    <scope>NUCLEOTIDE SEQUENCE [LARGE SCALE GENOMIC DNA]</scope>
    <source>
        <strain evidence="5 6">FJAT-51614</strain>
    </source>
</reference>
<dbReference type="Pfam" id="PF14689">
    <property type="entry name" value="SPOB_a"/>
    <property type="match status" value="1"/>
</dbReference>
<evidence type="ECO:0000256" key="1">
    <source>
        <dbReference type="ARBA" id="ARBA00022553"/>
    </source>
</evidence>
<name>A0ABU8F349_9BACI</name>